<proteinExistence type="predicted"/>
<reference evidence="3" key="1">
    <citation type="submission" date="2016-10" db="EMBL/GenBank/DDBJ databases">
        <authorList>
            <person name="Varghese N."/>
            <person name="Submissions S."/>
        </authorList>
    </citation>
    <scope>NUCLEOTIDE SEQUENCE [LARGE SCALE GENOMIC DNA]</scope>
    <source>
        <strain evidence="3">DSM 22427</strain>
    </source>
</reference>
<feature type="compositionally biased region" description="Basic and acidic residues" evidence="1">
    <location>
        <begin position="8"/>
        <end position="21"/>
    </location>
</feature>
<evidence type="ECO:0000313" key="3">
    <source>
        <dbReference type="Proteomes" id="UP000199199"/>
    </source>
</evidence>
<dbReference type="Pfam" id="PF04027">
    <property type="entry name" value="DUF371"/>
    <property type="match status" value="1"/>
</dbReference>
<evidence type="ECO:0000313" key="2">
    <source>
        <dbReference type="EMBL" id="SFS49662.1"/>
    </source>
</evidence>
<dbReference type="Proteomes" id="UP000199199">
    <property type="component" value="Unassembled WGS sequence"/>
</dbReference>
<accession>A0A1I6QB90</accession>
<evidence type="ECO:0008006" key="4">
    <source>
        <dbReference type="Google" id="ProtNLM"/>
    </source>
</evidence>
<feature type="region of interest" description="Disordered" evidence="1">
    <location>
        <begin position="1"/>
        <end position="21"/>
    </location>
</feature>
<keyword evidence="3" id="KW-1185">Reference proteome</keyword>
<dbReference type="Gene3D" id="2.60.120.630">
    <property type="entry name" value="mth639 domain like"/>
    <property type="match status" value="1"/>
</dbReference>
<dbReference type="PANTHER" id="PTHR40696">
    <property type="entry name" value="DUF371 FAMILY PROTEIN"/>
    <property type="match status" value="1"/>
</dbReference>
<dbReference type="EMBL" id="FOZS01000001">
    <property type="protein sequence ID" value="SFS49662.1"/>
    <property type="molecule type" value="Genomic_DNA"/>
</dbReference>
<dbReference type="OrthoDB" id="9265at2157"/>
<dbReference type="AlphaFoldDB" id="A0A1I6QB90"/>
<sequence length="162" mass="17289">MSDPTTSEDGKRRGDTDGRERALEEIIHARGHENVSAEHASTFEISTDDFLTPAGDCILAIEADRAPADFDPEFVAACQRPDATITVTLEAAGHRDSVQGRGDPALEFSSERSAVGRTSEYVDERTIALEAEHAAEGFDRDLVEALAAGADVTATITVSVND</sequence>
<dbReference type="PANTHER" id="PTHR40696:SF1">
    <property type="entry name" value="DUF371 DOMAIN-CONTAINING PROTEIN"/>
    <property type="match status" value="1"/>
</dbReference>
<evidence type="ECO:0000256" key="1">
    <source>
        <dbReference type="SAM" id="MobiDB-lite"/>
    </source>
</evidence>
<name>A0A1I6QB90_9EURY</name>
<protein>
    <recommendedName>
        <fullName evidence="4">DUF371 domain-containing protein</fullName>
    </recommendedName>
</protein>
<gene>
    <name evidence="2" type="ORF">SAMN04488556_1139</name>
</gene>
<dbReference type="InterPro" id="IPR007171">
    <property type="entry name" value="DUF371"/>
</dbReference>
<dbReference type="RefSeq" id="WP_092902513.1">
    <property type="nucleotide sequence ID" value="NZ_FOZS01000001.1"/>
</dbReference>
<organism evidence="2 3">
    <name type="scientific">Halostagnicola kamekurae</name>
    <dbReference type="NCBI Taxonomy" id="619731"/>
    <lineage>
        <taxon>Archaea</taxon>
        <taxon>Methanobacteriati</taxon>
        <taxon>Methanobacteriota</taxon>
        <taxon>Stenosarchaea group</taxon>
        <taxon>Halobacteria</taxon>
        <taxon>Halobacteriales</taxon>
        <taxon>Natrialbaceae</taxon>
        <taxon>Halostagnicola</taxon>
    </lineage>
</organism>
<dbReference type="InterPro" id="IPR023131">
    <property type="entry name" value="Mth639-like_dom_sf"/>
</dbReference>